<accession>A0A4Q9QKS8</accession>
<reference evidence="1 2" key="1">
    <citation type="submission" date="2018-06" db="EMBL/GenBank/DDBJ databases">
        <title>Three novel Pseudomonas species isolated from symptomatic oak.</title>
        <authorList>
            <person name="Bueno-Gonzalez V."/>
            <person name="Brady C."/>
        </authorList>
    </citation>
    <scope>NUCLEOTIDE SEQUENCE [LARGE SCALE GENOMIC DNA]</scope>
    <source>
        <strain evidence="1 2">P9A</strain>
    </source>
</reference>
<proteinExistence type="predicted"/>
<sequence length="107" mass="11652">MTIRCLICNSSVVLSKDAAKALARLIGTLGGFLNGIQQSATAQAVATPPKENHLERAFDLMIDGVSGAASNWADTQDFIRDVRKHQFMEYDCLCLRCGAKFDEQSDA</sequence>
<name>A0A4Q9QKS8_9GAMM</name>
<keyword evidence="2" id="KW-1185">Reference proteome</keyword>
<dbReference type="Proteomes" id="UP000292302">
    <property type="component" value="Unassembled WGS sequence"/>
</dbReference>
<protein>
    <submittedName>
        <fullName evidence="1">Uncharacterized protein</fullName>
    </submittedName>
</protein>
<dbReference type="RefSeq" id="WP_131174540.1">
    <property type="nucleotide sequence ID" value="NZ_QJUI01000010.1"/>
</dbReference>
<evidence type="ECO:0000313" key="1">
    <source>
        <dbReference type="EMBL" id="TBU79371.1"/>
    </source>
</evidence>
<evidence type="ECO:0000313" key="2">
    <source>
        <dbReference type="Proteomes" id="UP000292302"/>
    </source>
</evidence>
<comment type="caution">
    <text evidence="1">The sequence shown here is derived from an EMBL/GenBank/DDBJ whole genome shotgun (WGS) entry which is preliminary data.</text>
</comment>
<dbReference type="EMBL" id="QJUI01000010">
    <property type="protein sequence ID" value="TBU79371.1"/>
    <property type="molecule type" value="Genomic_DNA"/>
</dbReference>
<dbReference type="AlphaFoldDB" id="A0A4Q9QKS8"/>
<gene>
    <name evidence="1" type="ORF">DNK06_13255</name>
</gene>
<organism evidence="1 2">
    <name type="scientific">Phytopseudomonas daroniae</name>
    <dbReference type="NCBI Taxonomy" id="2487519"/>
    <lineage>
        <taxon>Bacteria</taxon>
        <taxon>Pseudomonadati</taxon>
        <taxon>Pseudomonadota</taxon>
        <taxon>Gammaproteobacteria</taxon>
        <taxon>Pseudomonadales</taxon>
        <taxon>Pseudomonadaceae</taxon>
        <taxon>Phytopseudomonas</taxon>
    </lineage>
</organism>
<dbReference type="OrthoDB" id="6970012at2"/>